<dbReference type="GO" id="GO:0008379">
    <property type="term" value="F:thioredoxin peroxidase activity"/>
    <property type="evidence" value="ECO:0007669"/>
    <property type="project" value="TreeGrafter"/>
</dbReference>
<comment type="subunit">
    <text evidence="2">Monomer.</text>
</comment>
<comment type="catalytic activity">
    <reaction evidence="12">
        <text>a hydroperoxide + [thioredoxin]-dithiol = an alcohol + [thioredoxin]-disulfide + H2O</text>
        <dbReference type="Rhea" id="RHEA:62620"/>
        <dbReference type="Rhea" id="RHEA-COMP:10698"/>
        <dbReference type="Rhea" id="RHEA-COMP:10700"/>
        <dbReference type="ChEBI" id="CHEBI:15377"/>
        <dbReference type="ChEBI" id="CHEBI:29950"/>
        <dbReference type="ChEBI" id="CHEBI:30879"/>
        <dbReference type="ChEBI" id="CHEBI:35924"/>
        <dbReference type="ChEBI" id="CHEBI:50058"/>
        <dbReference type="EC" id="1.11.1.24"/>
    </reaction>
</comment>
<protein>
    <recommendedName>
        <fullName evidence="3">thioredoxin-dependent peroxiredoxin</fullName>
        <ecNumber evidence="3">1.11.1.24</ecNumber>
    </recommendedName>
    <alternativeName>
        <fullName evidence="9">Thioredoxin peroxidase</fullName>
    </alternativeName>
    <alternativeName>
        <fullName evidence="11">Thioredoxin-dependent peroxiredoxin Bcp</fullName>
    </alternativeName>
</protein>
<dbReference type="PANTHER" id="PTHR42801">
    <property type="entry name" value="THIOREDOXIN-DEPENDENT PEROXIDE REDUCTASE"/>
    <property type="match status" value="1"/>
</dbReference>
<keyword evidence="6" id="KW-0560">Oxidoreductase</keyword>
<comment type="similarity">
    <text evidence="10">Belongs to the peroxiredoxin family. BCP/PrxQ subfamily.</text>
</comment>
<evidence type="ECO:0000313" key="16">
    <source>
        <dbReference type="Proteomes" id="UP000782610"/>
    </source>
</evidence>
<dbReference type="Gene3D" id="3.40.30.10">
    <property type="entry name" value="Glutaredoxin"/>
    <property type="match status" value="1"/>
</dbReference>
<evidence type="ECO:0000256" key="3">
    <source>
        <dbReference type="ARBA" id="ARBA00013017"/>
    </source>
</evidence>
<evidence type="ECO:0000256" key="11">
    <source>
        <dbReference type="ARBA" id="ARBA00042639"/>
    </source>
</evidence>
<dbReference type="EC" id="1.11.1.24" evidence="3"/>
<dbReference type="FunFam" id="3.40.30.10:FF:000007">
    <property type="entry name" value="Thioredoxin-dependent thiol peroxidase"/>
    <property type="match status" value="1"/>
</dbReference>
<feature type="active site" description="Cysteine sulfenic acid (-SOH) intermediate; for peroxidase activity" evidence="13">
    <location>
        <position position="46"/>
    </location>
</feature>
<comment type="caution">
    <text evidence="15">The sequence shown here is derived from an EMBL/GenBank/DDBJ whole genome shotgun (WGS) entry which is preliminary data.</text>
</comment>
<dbReference type="CDD" id="cd03017">
    <property type="entry name" value="PRX_BCP"/>
    <property type="match status" value="1"/>
</dbReference>
<organism evidence="15 16">
    <name type="scientific">Devosia nanyangense</name>
    <dbReference type="NCBI Taxonomy" id="1228055"/>
    <lineage>
        <taxon>Bacteria</taxon>
        <taxon>Pseudomonadati</taxon>
        <taxon>Pseudomonadota</taxon>
        <taxon>Alphaproteobacteria</taxon>
        <taxon>Hyphomicrobiales</taxon>
        <taxon>Devosiaceae</taxon>
        <taxon>Devosia</taxon>
    </lineage>
</organism>
<evidence type="ECO:0000256" key="10">
    <source>
        <dbReference type="ARBA" id="ARBA00038489"/>
    </source>
</evidence>
<sequence length="161" mass="17995">MPLLETGDKAPDFALTTDRGETFRLSEQRGKAVVLEFYCEDDSGGCVIENAEFSALVPEFEKLGVTVVGLSPQDVETHRRFSRKHDFKHPLVADPDRKAIEPYGLWAKKKLWGHEFMGVLRVTYLIDAEGKIAGVFKASRIKGHAQKVLEAARALVATRPR</sequence>
<comment type="function">
    <text evidence="1">Thiol-specific peroxidase that catalyzes the reduction of hydrogen peroxide and organic hydroperoxides to water and alcohols, respectively. Plays a role in cell protection against oxidative stress by detoxifying peroxides and as sensor of hydrogen peroxide-mediated signaling events.</text>
</comment>
<dbReference type="Pfam" id="PF00578">
    <property type="entry name" value="AhpC-TSA"/>
    <property type="match status" value="1"/>
</dbReference>
<keyword evidence="4" id="KW-0575">Peroxidase</keyword>
<dbReference type="AlphaFoldDB" id="A0A933KZ74"/>
<evidence type="ECO:0000256" key="4">
    <source>
        <dbReference type="ARBA" id="ARBA00022559"/>
    </source>
</evidence>
<evidence type="ECO:0000259" key="14">
    <source>
        <dbReference type="PROSITE" id="PS51352"/>
    </source>
</evidence>
<keyword evidence="5" id="KW-0049">Antioxidant</keyword>
<evidence type="ECO:0000256" key="2">
    <source>
        <dbReference type="ARBA" id="ARBA00011245"/>
    </source>
</evidence>
<reference evidence="15" key="1">
    <citation type="submission" date="2020-07" db="EMBL/GenBank/DDBJ databases">
        <title>Huge and variable diversity of episymbiotic CPR bacteria and DPANN archaea in groundwater ecosystems.</title>
        <authorList>
            <person name="He C.Y."/>
            <person name="Keren R."/>
            <person name="Whittaker M."/>
            <person name="Farag I.F."/>
            <person name="Doudna J."/>
            <person name="Cate J.H.D."/>
            <person name="Banfield J.F."/>
        </authorList>
    </citation>
    <scope>NUCLEOTIDE SEQUENCE</scope>
    <source>
        <strain evidence="15">NC_groundwater_1586_Pr3_B-0.1um_66_15</strain>
    </source>
</reference>
<dbReference type="InterPro" id="IPR000866">
    <property type="entry name" value="AhpC/TSA"/>
</dbReference>
<dbReference type="EMBL" id="JACRAF010000002">
    <property type="protein sequence ID" value="MBI4920145.1"/>
    <property type="molecule type" value="Genomic_DNA"/>
</dbReference>
<dbReference type="Proteomes" id="UP000782610">
    <property type="component" value="Unassembled WGS sequence"/>
</dbReference>
<proteinExistence type="inferred from homology"/>
<dbReference type="InterPro" id="IPR036249">
    <property type="entry name" value="Thioredoxin-like_sf"/>
</dbReference>
<dbReference type="GO" id="GO:0034599">
    <property type="term" value="P:cellular response to oxidative stress"/>
    <property type="evidence" value="ECO:0007669"/>
    <property type="project" value="TreeGrafter"/>
</dbReference>
<name>A0A933KZ74_9HYPH</name>
<accession>A0A933KZ74</accession>
<dbReference type="InterPro" id="IPR050924">
    <property type="entry name" value="Peroxiredoxin_BCP/PrxQ"/>
</dbReference>
<dbReference type="PIRSF" id="PIRSF000239">
    <property type="entry name" value="AHPC"/>
    <property type="match status" value="1"/>
</dbReference>
<dbReference type="GO" id="GO:0005737">
    <property type="term" value="C:cytoplasm"/>
    <property type="evidence" value="ECO:0007669"/>
    <property type="project" value="TreeGrafter"/>
</dbReference>
<keyword evidence="7" id="KW-1015">Disulfide bond</keyword>
<feature type="domain" description="Thioredoxin" evidence="14">
    <location>
        <begin position="4"/>
        <end position="157"/>
    </location>
</feature>
<evidence type="ECO:0000256" key="8">
    <source>
        <dbReference type="ARBA" id="ARBA00023284"/>
    </source>
</evidence>
<dbReference type="InterPro" id="IPR024706">
    <property type="entry name" value="Peroxiredoxin_AhpC-typ"/>
</dbReference>
<evidence type="ECO:0000256" key="6">
    <source>
        <dbReference type="ARBA" id="ARBA00023002"/>
    </source>
</evidence>
<dbReference type="SUPFAM" id="SSF52833">
    <property type="entry name" value="Thioredoxin-like"/>
    <property type="match status" value="1"/>
</dbReference>
<dbReference type="PROSITE" id="PS51352">
    <property type="entry name" value="THIOREDOXIN_2"/>
    <property type="match status" value="1"/>
</dbReference>
<evidence type="ECO:0000256" key="9">
    <source>
        <dbReference type="ARBA" id="ARBA00032824"/>
    </source>
</evidence>
<evidence type="ECO:0000256" key="1">
    <source>
        <dbReference type="ARBA" id="ARBA00003330"/>
    </source>
</evidence>
<evidence type="ECO:0000256" key="7">
    <source>
        <dbReference type="ARBA" id="ARBA00023157"/>
    </source>
</evidence>
<evidence type="ECO:0000313" key="15">
    <source>
        <dbReference type="EMBL" id="MBI4920145.1"/>
    </source>
</evidence>
<dbReference type="GO" id="GO:0045454">
    <property type="term" value="P:cell redox homeostasis"/>
    <property type="evidence" value="ECO:0007669"/>
    <property type="project" value="TreeGrafter"/>
</dbReference>
<keyword evidence="8" id="KW-0676">Redox-active center</keyword>
<evidence type="ECO:0000256" key="5">
    <source>
        <dbReference type="ARBA" id="ARBA00022862"/>
    </source>
</evidence>
<evidence type="ECO:0000256" key="13">
    <source>
        <dbReference type="PIRSR" id="PIRSR000239-1"/>
    </source>
</evidence>
<evidence type="ECO:0000256" key="12">
    <source>
        <dbReference type="ARBA" id="ARBA00049091"/>
    </source>
</evidence>
<dbReference type="InterPro" id="IPR013766">
    <property type="entry name" value="Thioredoxin_domain"/>
</dbReference>
<gene>
    <name evidence="15" type="ORF">HY834_00210</name>
</gene>
<dbReference type="PANTHER" id="PTHR42801:SF4">
    <property type="entry name" value="AHPC_TSA FAMILY PROTEIN"/>
    <property type="match status" value="1"/>
</dbReference>